<protein>
    <submittedName>
        <fullName evidence="2">tRNA threonylcarbamoyladenosine biosynthesis protein TsaB</fullName>
    </submittedName>
</protein>
<dbReference type="Proteomes" id="UP000190814">
    <property type="component" value="Unassembled WGS sequence"/>
</dbReference>
<dbReference type="InterPro" id="IPR022496">
    <property type="entry name" value="T6A_TsaB"/>
</dbReference>
<dbReference type="NCBIfam" id="TIGR03725">
    <property type="entry name" value="T6A_YeaZ"/>
    <property type="match status" value="1"/>
</dbReference>
<dbReference type="SUPFAM" id="SSF53067">
    <property type="entry name" value="Actin-like ATPase domain"/>
    <property type="match status" value="2"/>
</dbReference>
<name>A0A1T4W6F4_9FIRM</name>
<reference evidence="2 3" key="1">
    <citation type="submission" date="2017-02" db="EMBL/GenBank/DDBJ databases">
        <authorList>
            <person name="Peterson S.W."/>
        </authorList>
    </citation>
    <scope>NUCLEOTIDE SEQUENCE [LARGE SCALE GENOMIC DNA]</scope>
    <source>
        <strain evidence="2 3">ATCC 35992</strain>
    </source>
</reference>
<dbReference type="STRING" id="39495.SAMN02745111_02421"/>
<dbReference type="AlphaFoldDB" id="A0A1T4W6F4"/>
<dbReference type="CDD" id="cd24032">
    <property type="entry name" value="ASKHA_NBD_TsaB"/>
    <property type="match status" value="1"/>
</dbReference>
<dbReference type="RefSeq" id="WP_078767225.1">
    <property type="nucleotide sequence ID" value="NZ_FUXZ01000025.1"/>
</dbReference>
<organism evidence="2 3">
    <name type="scientific">Eubacterium uniforme</name>
    <dbReference type="NCBI Taxonomy" id="39495"/>
    <lineage>
        <taxon>Bacteria</taxon>
        <taxon>Bacillati</taxon>
        <taxon>Bacillota</taxon>
        <taxon>Clostridia</taxon>
        <taxon>Eubacteriales</taxon>
        <taxon>Eubacteriaceae</taxon>
        <taxon>Eubacterium</taxon>
    </lineage>
</organism>
<dbReference type="PANTHER" id="PTHR11735:SF11">
    <property type="entry name" value="TRNA THREONYLCARBAMOYLADENOSINE BIOSYNTHESIS PROTEIN TSAB"/>
    <property type="match status" value="1"/>
</dbReference>
<evidence type="ECO:0000313" key="2">
    <source>
        <dbReference type="EMBL" id="SKA72862.1"/>
    </source>
</evidence>
<dbReference type="InterPro" id="IPR000905">
    <property type="entry name" value="Gcp-like_dom"/>
</dbReference>
<dbReference type="GO" id="GO:0002949">
    <property type="term" value="P:tRNA threonylcarbamoyladenosine modification"/>
    <property type="evidence" value="ECO:0007669"/>
    <property type="project" value="InterPro"/>
</dbReference>
<dbReference type="Pfam" id="PF00814">
    <property type="entry name" value="TsaD"/>
    <property type="match status" value="1"/>
</dbReference>
<evidence type="ECO:0000259" key="1">
    <source>
        <dbReference type="Pfam" id="PF00814"/>
    </source>
</evidence>
<evidence type="ECO:0000313" key="3">
    <source>
        <dbReference type="Proteomes" id="UP000190814"/>
    </source>
</evidence>
<accession>A0A1T4W6F4</accession>
<feature type="domain" description="Gcp-like" evidence="1">
    <location>
        <begin position="34"/>
        <end position="225"/>
    </location>
</feature>
<dbReference type="GO" id="GO:0005829">
    <property type="term" value="C:cytosol"/>
    <property type="evidence" value="ECO:0007669"/>
    <property type="project" value="TreeGrafter"/>
</dbReference>
<dbReference type="OrthoDB" id="9784166at2"/>
<proteinExistence type="predicted"/>
<gene>
    <name evidence="2" type="ORF">SAMN02745111_02421</name>
</gene>
<dbReference type="Gene3D" id="3.30.420.40">
    <property type="match status" value="2"/>
</dbReference>
<dbReference type="PANTHER" id="PTHR11735">
    <property type="entry name" value="TRNA N6-ADENOSINE THREONYLCARBAMOYLTRANSFERASE"/>
    <property type="match status" value="1"/>
</dbReference>
<sequence length="235" mass="25620">MKILAIESSGNVASVAIIEDDITVAEYSTNFKLTHSQTLLPMIDEIVSRTGTDLNSIDAIAISEGPGSFTGLRIGSATGKGLALSLDIPVINVPTLMAMAANFTEVKGVVCPIMDARRDQVYTGVYEVGSGLPESVVEDSPMSITELIDKLNELGRDVVFAGDGIPRFKDEIDKLLKVNYIYSNCQSNRQRAASVGFVGMKLYEQGKFVNSDEYAPNYLRLSQAERELKEKEQNK</sequence>
<dbReference type="InterPro" id="IPR043129">
    <property type="entry name" value="ATPase_NBD"/>
</dbReference>
<dbReference type="EMBL" id="FUXZ01000025">
    <property type="protein sequence ID" value="SKA72862.1"/>
    <property type="molecule type" value="Genomic_DNA"/>
</dbReference>
<keyword evidence="3" id="KW-1185">Reference proteome</keyword>